<dbReference type="Proteomes" id="UP000183988">
    <property type="component" value="Unassembled WGS sequence"/>
</dbReference>
<dbReference type="GO" id="GO:0004029">
    <property type="term" value="F:aldehyde dehydrogenase (NAD+) activity"/>
    <property type="evidence" value="ECO:0007669"/>
    <property type="project" value="TreeGrafter"/>
</dbReference>
<dbReference type="Gene3D" id="3.40.50.720">
    <property type="entry name" value="NAD(P)-binding Rossmann-like Domain"/>
    <property type="match status" value="1"/>
</dbReference>
<reference evidence="2 3" key="1">
    <citation type="submission" date="2016-11" db="EMBL/GenBank/DDBJ databases">
        <authorList>
            <person name="Jaros S."/>
            <person name="Januszkiewicz K."/>
            <person name="Wedrychowicz H."/>
        </authorList>
    </citation>
    <scope>NUCLEOTIDE SEQUENCE [LARGE SCALE GENOMIC DNA]</scope>
    <source>
        <strain evidence="2 3">IBRC-M 10683</strain>
    </source>
</reference>
<evidence type="ECO:0000259" key="1">
    <source>
        <dbReference type="Pfam" id="PF13460"/>
    </source>
</evidence>
<dbReference type="GO" id="GO:0005737">
    <property type="term" value="C:cytoplasm"/>
    <property type="evidence" value="ECO:0007669"/>
    <property type="project" value="TreeGrafter"/>
</dbReference>
<feature type="domain" description="NAD(P)-binding" evidence="1">
    <location>
        <begin position="2"/>
        <end position="140"/>
    </location>
</feature>
<dbReference type="AlphaFoldDB" id="A0A1M5H202"/>
<dbReference type="InterPro" id="IPR016040">
    <property type="entry name" value="NAD(P)-bd_dom"/>
</dbReference>
<dbReference type="OrthoDB" id="112777at2"/>
<dbReference type="SUPFAM" id="SSF51735">
    <property type="entry name" value="NAD(P)-binding Rossmann-fold domains"/>
    <property type="match status" value="1"/>
</dbReference>
<evidence type="ECO:0000313" key="2">
    <source>
        <dbReference type="EMBL" id="SHG09948.1"/>
    </source>
</evidence>
<dbReference type="Pfam" id="PF13460">
    <property type="entry name" value="NAD_binding_10"/>
    <property type="match status" value="1"/>
</dbReference>
<protein>
    <submittedName>
        <fullName evidence="2">Nucleoside-diphosphate-sugar epimerase</fullName>
    </submittedName>
</protein>
<dbReference type="PANTHER" id="PTHR48079">
    <property type="entry name" value="PROTEIN YEEZ"/>
    <property type="match status" value="1"/>
</dbReference>
<evidence type="ECO:0000313" key="3">
    <source>
        <dbReference type="Proteomes" id="UP000183988"/>
    </source>
</evidence>
<organism evidence="2 3">
    <name type="scientific">Ornithinibacillus halophilus</name>
    <dbReference type="NCBI Taxonomy" id="930117"/>
    <lineage>
        <taxon>Bacteria</taxon>
        <taxon>Bacillati</taxon>
        <taxon>Bacillota</taxon>
        <taxon>Bacilli</taxon>
        <taxon>Bacillales</taxon>
        <taxon>Bacillaceae</taxon>
        <taxon>Ornithinibacillus</taxon>
    </lineage>
</organism>
<keyword evidence="3" id="KW-1185">Reference proteome</keyword>
<name>A0A1M5H202_9BACI</name>
<dbReference type="InterPro" id="IPR051783">
    <property type="entry name" value="NAD(P)-dependent_oxidoreduct"/>
</dbReference>
<dbReference type="RefSeq" id="WP_072889923.1">
    <property type="nucleotide sequence ID" value="NZ_FQVW01000015.1"/>
</dbReference>
<proteinExistence type="predicted"/>
<sequence length="299" mass="34060">MGYAIVKELLNRQVSVIAFARNKQKLENLFRHEELVQIHVGDASVIIDLEVAIKGVDIIFNAINIPYQEWTEMLPLITSNIVKVSKKRSVKLAIVDNIYAYGKRREERIAEDADKIPVTKKGKIRLELEKMVKESGVPYVRAHFPDFYGPHVENSYINHMLNNVLANKTAYFVGDLSVAREYIYTPDGANAIVELAFNNKSYGDNWNIPGFGVISGGELINMIRDYTGFNKSVRSVNKRMLGLLGIFDKQMRELVEMQYLNENPIVLDGTKYQIMIGELPRTSYHQGLIETINSMSNKK</sequence>
<accession>A0A1M5H202</accession>
<dbReference type="STRING" id="930117.SAMN05216225_101565"/>
<dbReference type="InterPro" id="IPR036291">
    <property type="entry name" value="NAD(P)-bd_dom_sf"/>
</dbReference>
<dbReference type="EMBL" id="FQVW01000015">
    <property type="protein sequence ID" value="SHG09948.1"/>
    <property type="molecule type" value="Genomic_DNA"/>
</dbReference>
<gene>
    <name evidence="2" type="ORF">SAMN05216225_101565</name>
</gene>
<dbReference type="PANTHER" id="PTHR48079:SF6">
    <property type="entry name" value="NAD(P)-BINDING DOMAIN-CONTAINING PROTEIN-RELATED"/>
    <property type="match status" value="1"/>
</dbReference>